<evidence type="ECO:0000313" key="3">
    <source>
        <dbReference type="EMBL" id="VFT78496.1"/>
    </source>
</evidence>
<feature type="transmembrane region" description="Helical" evidence="1">
    <location>
        <begin position="248"/>
        <end position="270"/>
    </location>
</feature>
<evidence type="ECO:0000313" key="2">
    <source>
        <dbReference type="EMBL" id="KAF0719100.1"/>
    </source>
</evidence>
<protein>
    <submittedName>
        <fullName evidence="3">Aste57867_1277 protein</fullName>
    </submittedName>
</protein>
<feature type="transmembrane region" description="Helical" evidence="1">
    <location>
        <begin position="12"/>
        <end position="33"/>
    </location>
</feature>
<name>A0A485KA90_9STRA</name>
<dbReference type="Proteomes" id="UP000332933">
    <property type="component" value="Unassembled WGS sequence"/>
</dbReference>
<reference evidence="2" key="2">
    <citation type="submission" date="2019-06" db="EMBL/GenBank/DDBJ databases">
        <title>Genomics analysis of Aphanomyces spp. identifies a new class of oomycete effector associated with host adaptation.</title>
        <authorList>
            <person name="Gaulin E."/>
        </authorList>
    </citation>
    <scope>NUCLEOTIDE SEQUENCE</scope>
    <source>
        <strain evidence="2">CBS 578.67</strain>
    </source>
</reference>
<gene>
    <name evidence="3" type="primary">Aste57867_1277</name>
    <name evidence="2" type="ORF">As57867_001276</name>
    <name evidence="3" type="ORF">ASTE57867_1277</name>
</gene>
<keyword evidence="4" id="KW-1185">Reference proteome</keyword>
<evidence type="ECO:0000256" key="1">
    <source>
        <dbReference type="SAM" id="Phobius"/>
    </source>
</evidence>
<reference evidence="3 4" key="1">
    <citation type="submission" date="2019-03" db="EMBL/GenBank/DDBJ databases">
        <authorList>
            <person name="Gaulin E."/>
            <person name="Dumas B."/>
        </authorList>
    </citation>
    <scope>NUCLEOTIDE SEQUENCE [LARGE SCALE GENOMIC DNA]</scope>
    <source>
        <strain evidence="3">CBS 568.67</strain>
    </source>
</reference>
<feature type="transmembrane region" description="Helical" evidence="1">
    <location>
        <begin position="45"/>
        <end position="66"/>
    </location>
</feature>
<proteinExistence type="predicted"/>
<keyword evidence="1" id="KW-1133">Transmembrane helix</keyword>
<keyword evidence="1" id="KW-0472">Membrane</keyword>
<evidence type="ECO:0000313" key="4">
    <source>
        <dbReference type="Proteomes" id="UP000332933"/>
    </source>
</evidence>
<feature type="transmembrane region" description="Helical" evidence="1">
    <location>
        <begin position="171"/>
        <end position="194"/>
    </location>
</feature>
<sequence length="531" mass="58868">MPASVWPEAAPFAVVWGCYLYMPLAIYLYATHLHHPFIAYRQPHLIVLLGCFLTTYCLVGPVIEIWNATSPALAYVLVCYLVPILAMATLLLSTMVVVLHHKITELLVAPTQFPHHVVPTLSRFRWLLQATHQRFCVAALACLFALPYVAVLAWSIDIAHLTTADLRKSPFYNVLLGIFYSEFLLASALAGLLFQQLSPIVDTFHQRQVYQRCFGYTGACILVNFLVIIPEGVLHFDSLGADYYCRNILSTVAAQCVVYFHIVAPIYHIFQTNTMTRVAAESSCINMPSNLSELHKFLHDQDNYATFLAFCLGSCSSESATEALLAWRCIETFRAARGPAPRSPIELMADGPDVAAAEYVIGMCFAPGAPLTCPTLSAHFGPLYMHRWAAWMSCGPDMVGHAPHADFFDEYHRALLSHLATDVVPRFEAQSALWSNFIHHTRSVKGLKLVQRLADARTSSVVHGPVHHHVDPAESGAMSTWAIIQSTNDAGVEQAAMRRPASLTRLVTPYAPPSEDALDQLVHDVELMKPP</sequence>
<dbReference type="OrthoDB" id="60887at2759"/>
<feature type="transmembrane region" description="Helical" evidence="1">
    <location>
        <begin position="135"/>
        <end position="156"/>
    </location>
</feature>
<feature type="transmembrane region" description="Helical" evidence="1">
    <location>
        <begin position="214"/>
        <end position="236"/>
    </location>
</feature>
<accession>A0A485KA90</accession>
<organism evidence="3 4">
    <name type="scientific">Aphanomyces stellatus</name>
    <dbReference type="NCBI Taxonomy" id="120398"/>
    <lineage>
        <taxon>Eukaryota</taxon>
        <taxon>Sar</taxon>
        <taxon>Stramenopiles</taxon>
        <taxon>Oomycota</taxon>
        <taxon>Saprolegniomycetes</taxon>
        <taxon>Saprolegniales</taxon>
        <taxon>Verrucalvaceae</taxon>
        <taxon>Aphanomyces</taxon>
    </lineage>
</organism>
<dbReference type="AlphaFoldDB" id="A0A485KA90"/>
<feature type="transmembrane region" description="Helical" evidence="1">
    <location>
        <begin position="72"/>
        <end position="99"/>
    </location>
</feature>
<keyword evidence="1" id="KW-0812">Transmembrane</keyword>
<dbReference type="EMBL" id="CAADRA010000093">
    <property type="protein sequence ID" value="VFT78496.1"/>
    <property type="molecule type" value="Genomic_DNA"/>
</dbReference>
<dbReference type="EMBL" id="VJMH01000093">
    <property type="protein sequence ID" value="KAF0719100.1"/>
    <property type="molecule type" value="Genomic_DNA"/>
</dbReference>